<name>A0A6J5Q6X4_9CAUD</name>
<proteinExistence type="predicted"/>
<evidence type="ECO:0000313" key="3">
    <source>
        <dbReference type="EMBL" id="CAB4177231.1"/>
    </source>
</evidence>
<dbReference type="EMBL" id="LR797286">
    <property type="protein sequence ID" value="CAB4199233.1"/>
    <property type="molecule type" value="Genomic_DNA"/>
</dbReference>
<dbReference type="Pfam" id="PF05037">
    <property type="entry name" value="DUF669"/>
    <property type="match status" value="1"/>
</dbReference>
<evidence type="ECO:0000313" key="7">
    <source>
        <dbReference type="EMBL" id="CAB4212960.1"/>
    </source>
</evidence>
<dbReference type="EMBL" id="LR796865">
    <property type="protein sequence ID" value="CAB4171267.1"/>
    <property type="molecule type" value="Genomic_DNA"/>
</dbReference>
<organism evidence="3">
    <name type="scientific">uncultured Caudovirales phage</name>
    <dbReference type="NCBI Taxonomy" id="2100421"/>
    <lineage>
        <taxon>Viruses</taxon>
        <taxon>Duplodnaviria</taxon>
        <taxon>Heunggongvirae</taxon>
        <taxon>Uroviricota</taxon>
        <taxon>Caudoviricetes</taxon>
        <taxon>Peduoviridae</taxon>
        <taxon>Maltschvirus</taxon>
        <taxon>Maltschvirus maltsch</taxon>
    </lineage>
</organism>
<evidence type="ECO:0000313" key="8">
    <source>
        <dbReference type="EMBL" id="CAB4218116.1"/>
    </source>
</evidence>
<dbReference type="EMBL" id="LR798452">
    <property type="protein sequence ID" value="CAB5238359.1"/>
    <property type="molecule type" value="Genomic_DNA"/>
</dbReference>
<evidence type="ECO:0000313" key="4">
    <source>
        <dbReference type="EMBL" id="CAB4182850.1"/>
    </source>
</evidence>
<dbReference type="EMBL" id="LR797472">
    <property type="protein sequence ID" value="CAB4218116.1"/>
    <property type="molecule type" value="Genomic_DNA"/>
</dbReference>
<dbReference type="EMBL" id="LR796946">
    <property type="protein sequence ID" value="CAB4177231.1"/>
    <property type="molecule type" value="Genomic_DNA"/>
</dbReference>
<dbReference type="EMBL" id="LR797039">
    <property type="protein sequence ID" value="CAB4182850.1"/>
    <property type="molecule type" value="Genomic_DNA"/>
</dbReference>
<sequence>MPVIYPDTTQMVEMGPIEPGTYPATITAVEGKTSKEKGTPMIVCDFDIVVGDATRKRKSYIVISGAGAFSFDQILRATGFENVAEQIKNGEKVPFDTDAMIGQELLVVIDKEVRRDNGELSDKIKTYMKK</sequence>
<accession>A0A6J5Q6X4</accession>
<evidence type="ECO:0000313" key="1">
    <source>
        <dbReference type="EMBL" id="CAB4165415.1"/>
    </source>
</evidence>
<reference evidence="3" key="1">
    <citation type="submission" date="2020-05" db="EMBL/GenBank/DDBJ databases">
        <authorList>
            <person name="Chiriac C."/>
            <person name="Salcher M."/>
            <person name="Ghai R."/>
            <person name="Kavagutti S V."/>
        </authorList>
    </citation>
    <scope>NUCLEOTIDE SEQUENCE</scope>
</reference>
<dbReference type="EMBL" id="LR797109">
    <property type="protein sequence ID" value="CAB4187530.1"/>
    <property type="molecule type" value="Genomic_DNA"/>
</dbReference>
<evidence type="ECO:0000313" key="5">
    <source>
        <dbReference type="EMBL" id="CAB4187530.1"/>
    </source>
</evidence>
<gene>
    <name evidence="3" type="ORF">UFOVP1000_48</name>
    <name evidence="4" type="ORF">UFOVP1092_23</name>
    <name evidence="5" type="ORF">UFOVP1152_27</name>
    <name evidence="6" type="ORF">UFOVP1337_28</name>
    <name evidence="7" type="ORF">UFOVP1446_48</name>
    <name evidence="9" type="ORF">UFOVP1537_31</name>
    <name evidence="8" type="ORF">UFOVP1598_9</name>
    <name evidence="1" type="ORF">UFOVP825_49</name>
    <name evidence="2" type="ORF">UFOVP915_31</name>
</gene>
<evidence type="ECO:0000313" key="2">
    <source>
        <dbReference type="EMBL" id="CAB4171267.1"/>
    </source>
</evidence>
<dbReference type="EMBL" id="LR797383">
    <property type="protein sequence ID" value="CAB4212960.1"/>
    <property type="molecule type" value="Genomic_DNA"/>
</dbReference>
<dbReference type="InterPro" id="IPR007731">
    <property type="entry name" value="DUF669"/>
</dbReference>
<evidence type="ECO:0000313" key="6">
    <source>
        <dbReference type="EMBL" id="CAB4199233.1"/>
    </source>
</evidence>
<evidence type="ECO:0000313" key="9">
    <source>
        <dbReference type="EMBL" id="CAB5238359.1"/>
    </source>
</evidence>
<dbReference type="EMBL" id="LR796772">
    <property type="protein sequence ID" value="CAB4165415.1"/>
    <property type="molecule type" value="Genomic_DNA"/>
</dbReference>
<protein>
    <submittedName>
        <fullName evidence="3">Uncharacterized protein</fullName>
    </submittedName>
</protein>